<evidence type="ECO:0000259" key="4">
    <source>
        <dbReference type="Pfam" id="PF07859"/>
    </source>
</evidence>
<dbReference type="HOGENOM" id="CLU_012494_13_0_11"/>
<dbReference type="Pfam" id="PF07859">
    <property type="entry name" value="Abhydrolase_3"/>
    <property type="match status" value="1"/>
</dbReference>
<accession>E5XSF4</accession>
<reference evidence="5 6" key="1">
    <citation type="journal article" date="2011" name="Stand. Genomic Sci.">
        <title>High quality draft genome sequence of Segniliparus rugosus CDC 945(T)= (ATCC BAA-974(T)).</title>
        <authorList>
            <person name="Earl A.M."/>
            <person name="Desjardins C.A."/>
            <person name="Fitzgerald M.G."/>
            <person name="Arachchi H.M."/>
            <person name="Zeng Q."/>
            <person name="Mehta T."/>
            <person name="Griggs A."/>
            <person name="Birren B.W."/>
            <person name="Toney N.C."/>
            <person name="Carr J."/>
            <person name="Posey J."/>
            <person name="Butler W.R."/>
        </authorList>
    </citation>
    <scope>NUCLEOTIDE SEQUENCE [LARGE SCALE GENOMIC DNA]</scope>
    <source>
        <strain evidence="6">ATCC BAA-974 / DSM 45345 / CCUG 50838 / CIP 108380 / JCM 13579 / CDC 945</strain>
    </source>
</reference>
<evidence type="ECO:0000313" key="5">
    <source>
        <dbReference type="EMBL" id="EFV12735.2"/>
    </source>
</evidence>
<dbReference type="EMBL" id="ACZI02000002">
    <property type="protein sequence ID" value="EFV12735.2"/>
    <property type="molecule type" value="Genomic_DNA"/>
</dbReference>
<dbReference type="PANTHER" id="PTHR48081">
    <property type="entry name" value="AB HYDROLASE SUPERFAMILY PROTEIN C4A8.06C"/>
    <property type="match status" value="1"/>
</dbReference>
<comment type="caution">
    <text evidence="5">The sequence shown here is derived from an EMBL/GenBank/DDBJ whole genome shotgun (WGS) entry which is preliminary data.</text>
</comment>
<organism evidence="5 6">
    <name type="scientific">Segniliparus rugosus (strain ATCC BAA-974 / DSM 45345 / CCUG 50838 / CIP 108380 / JCM 13579 / CDC 945)</name>
    <dbReference type="NCBI Taxonomy" id="679197"/>
    <lineage>
        <taxon>Bacteria</taxon>
        <taxon>Bacillati</taxon>
        <taxon>Actinomycetota</taxon>
        <taxon>Actinomycetes</taxon>
        <taxon>Mycobacteriales</taxon>
        <taxon>Segniliparaceae</taxon>
        <taxon>Segniliparus</taxon>
    </lineage>
</organism>
<feature type="domain" description="Alpha/beta hydrolase fold-3" evidence="4">
    <location>
        <begin position="112"/>
        <end position="320"/>
    </location>
</feature>
<dbReference type="PANTHER" id="PTHR48081:SF30">
    <property type="entry name" value="ACETYL-HYDROLASE LIPR-RELATED"/>
    <property type="match status" value="1"/>
</dbReference>
<protein>
    <recommendedName>
        <fullName evidence="4">Alpha/beta hydrolase fold-3 domain-containing protein</fullName>
    </recommendedName>
</protein>
<evidence type="ECO:0000256" key="3">
    <source>
        <dbReference type="SAM" id="Phobius"/>
    </source>
</evidence>
<dbReference type="OrthoDB" id="128186at2"/>
<proteinExistence type="inferred from homology"/>
<dbReference type="Gene3D" id="3.40.50.1820">
    <property type="entry name" value="alpha/beta hydrolase"/>
    <property type="match status" value="1"/>
</dbReference>
<name>E5XSF4_SEGRC</name>
<keyword evidence="2" id="KW-0378">Hydrolase</keyword>
<dbReference type="AlphaFoldDB" id="E5XSF4"/>
<evidence type="ECO:0000256" key="2">
    <source>
        <dbReference type="ARBA" id="ARBA00022801"/>
    </source>
</evidence>
<dbReference type="PROSITE" id="PS01173">
    <property type="entry name" value="LIPASE_GDXG_HIS"/>
    <property type="match status" value="1"/>
</dbReference>
<keyword evidence="3" id="KW-0472">Membrane</keyword>
<dbReference type="RefSeq" id="WP_021030333.1">
    <property type="nucleotide sequence ID" value="NZ_KI391953.1"/>
</dbReference>
<comment type="similarity">
    <text evidence="1">Belongs to the 'GDXG' lipolytic enzyme family.</text>
</comment>
<keyword evidence="3" id="KW-1133">Transmembrane helix</keyword>
<dbReference type="STRING" id="679197.HMPREF9336_02426"/>
<dbReference type="InterPro" id="IPR029058">
    <property type="entry name" value="AB_hydrolase_fold"/>
</dbReference>
<keyword evidence="6" id="KW-1185">Reference proteome</keyword>
<evidence type="ECO:0000256" key="1">
    <source>
        <dbReference type="ARBA" id="ARBA00010515"/>
    </source>
</evidence>
<dbReference type="SUPFAM" id="SSF53474">
    <property type="entry name" value="alpha/beta-Hydrolases"/>
    <property type="match status" value="1"/>
</dbReference>
<dbReference type="eggNOG" id="COG0657">
    <property type="taxonomic scope" value="Bacteria"/>
</dbReference>
<dbReference type="InterPro" id="IPR050300">
    <property type="entry name" value="GDXG_lipolytic_enzyme"/>
</dbReference>
<sequence>MTTTSNIDGRAATGSAGGQSLRVLHHTTASFVARVAVALLWLTARPMIFLVALLGRLPWPDVLVARCVRLIDVAARLMPSPAGSRFEEVQLPGCAARWYLPPRVPQQPERAILYLHGGGFIACSAHTHKRLANSLGSRSGAGVLFVEYGQLPFYPVDESVRHCLDGYRWLLAQGWAPEQIAFAGDSAGGFLIFATALRAREEGLPLPAGLAAIAPFTDWDIATKIGHPNIGRDSLFAKGTVKSLEIVVNRAQERAKSRGHQVRPIPDLFTRSLEGLPPSLIHVSDIEMLYPDAEKLASALGAAGVPTTLKVWAGQLHVFQAIVEFTPEARASVQELSAFIRSVTSPAA</sequence>
<dbReference type="GO" id="GO:0004806">
    <property type="term" value="F:triacylglycerol lipase activity"/>
    <property type="evidence" value="ECO:0007669"/>
    <property type="project" value="TreeGrafter"/>
</dbReference>
<dbReference type="Proteomes" id="UP000004816">
    <property type="component" value="Unassembled WGS sequence"/>
</dbReference>
<feature type="transmembrane region" description="Helical" evidence="3">
    <location>
        <begin position="31"/>
        <end position="54"/>
    </location>
</feature>
<dbReference type="InterPro" id="IPR002168">
    <property type="entry name" value="Lipase_GDXG_HIS_AS"/>
</dbReference>
<dbReference type="InterPro" id="IPR013094">
    <property type="entry name" value="AB_hydrolase_3"/>
</dbReference>
<evidence type="ECO:0000313" key="6">
    <source>
        <dbReference type="Proteomes" id="UP000004816"/>
    </source>
</evidence>
<gene>
    <name evidence="5" type="ORF">HMPREF9336_02426</name>
</gene>
<keyword evidence="3" id="KW-0812">Transmembrane</keyword>